<accession>A0ABR2YHQ4</accession>
<keyword evidence="5" id="KW-0493">Microtubule</keyword>
<evidence type="ECO:0000256" key="1">
    <source>
        <dbReference type="ARBA" id="ARBA00022741"/>
    </source>
</evidence>
<dbReference type="InterPro" id="IPR027417">
    <property type="entry name" value="P-loop_NTPase"/>
</dbReference>
<dbReference type="Proteomes" id="UP001491310">
    <property type="component" value="Unassembled WGS sequence"/>
</dbReference>
<keyword evidence="1 4" id="KW-0547">Nucleotide-binding</keyword>
<evidence type="ECO:0000256" key="2">
    <source>
        <dbReference type="ARBA" id="ARBA00022840"/>
    </source>
</evidence>
<dbReference type="PROSITE" id="PS50067">
    <property type="entry name" value="KINESIN_MOTOR_2"/>
    <property type="match status" value="1"/>
</dbReference>
<evidence type="ECO:0000256" key="3">
    <source>
        <dbReference type="ARBA" id="ARBA00023175"/>
    </source>
</evidence>
<dbReference type="PANTHER" id="PTHR47969">
    <property type="entry name" value="CHROMOSOME-ASSOCIATED KINESIN KIF4A-RELATED"/>
    <property type="match status" value="1"/>
</dbReference>
<dbReference type="InterPro" id="IPR027640">
    <property type="entry name" value="Kinesin-like_fam"/>
</dbReference>
<dbReference type="SUPFAM" id="SSF52540">
    <property type="entry name" value="P-loop containing nucleoside triphosphate hydrolases"/>
    <property type="match status" value="1"/>
</dbReference>
<keyword evidence="2 4" id="KW-0067">ATP-binding</keyword>
<feature type="binding site" evidence="4">
    <location>
        <begin position="100"/>
        <end position="107"/>
    </location>
    <ligand>
        <name>ATP</name>
        <dbReference type="ChEBI" id="CHEBI:30616"/>
    </ligand>
</feature>
<protein>
    <recommendedName>
        <fullName evidence="5">Kinesin-like protein</fullName>
    </recommendedName>
</protein>
<dbReference type="Pfam" id="PF00225">
    <property type="entry name" value="Kinesin"/>
    <property type="match status" value="1"/>
</dbReference>
<evidence type="ECO:0000256" key="4">
    <source>
        <dbReference type="PROSITE-ProRule" id="PRU00283"/>
    </source>
</evidence>
<proteinExistence type="inferred from homology"/>
<keyword evidence="3 4" id="KW-0505">Motor protein</keyword>
<sequence length="357" mass="39451">MSKSSIQLSRGECVKVVVRCRPRNRTEIATNQRSIVSVVENAKQIDVQDPRIPGNTEKKTFSFDSVFDTENKQEEIYHGSVSEVVTSVLQGYNGTVFAYGQTGTGKTYTMEGGLDEVSKGIIPRSFAHIYAHIEGQDEEIQFLVRVSFLEVYNEEVRDLLCKDSKKSLEVREHRSTGVYVKGLTAIIVKSAKELEKVLEVGTKNRSVGATLMNQDSSRSHSIFTITVEMLEGATDQSSGHTKVGKLNLVDLAGSERQSRTQASGERLKEATKINMALSALGNVISSLVEKRGGHIPYRDSKLTRLLQDSLGGNTKTVMIANICPAEADYEETMSTLRYANRAKNIRNVPRINADPKA</sequence>
<comment type="caution">
    <text evidence="7">The sequence shown here is derived from an EMBL/GenBank/DDBJ whole genome shotgun (WGS) entry which is preliminary data.</text>
</comment>
<feature type="domain" description="Kinesin motor" evidence="6">
    <location>
        <begin position="13"/>
        <end position="345"/>
    </location>
</feature>
<dbReference type="Gene3D" id="3.40.850.10">
    <property type="entry name" value="Kinesin motor domain"/>
    <property type="match status" value="1"/>
</dbReference>
<reference evidence="7 8" key="1">
    <citation type="journal article" date="2024" name="Nat. Commun.">
        <title>Phylogenomics reveals the evolutionary origins of lichenization in chlorophyte algae.</title>
        <authorList>
            <person name="Puginier C."/>
            <person name="Libourel C."/>
            <person name="Otte J."/>
            <person name="Skaloud P."/>
            <person name="Haon M."/>
            <person name="Grisel S."/>
            <person name="Petersen M."/>
            <person name="Berrin J.G."/>
            <person name="Delaux P.M."/>
            <person name="Dal Grande F."/>
            <person name="Keller J."/>
        </authorList>
    </citation>
    <scope>NUCLEOTIDE SEQUENCE [LARGE SCALE GENOMIC DNA]</scope>
    <source>
        <strain evidence="7 8">SAG 216-7</strain>
    </source>
</reference>
<gene>
    <name evidence="7" type="ORF">WJX75_002392</name>
</gene>
<dbReference type="PROSITE" id="PS00411">
    <property type="entry name" value="KINESIN_MOTOR_1"/>
    <property type="match status" value="1"/>
</dbReference>
<evidence type="ECO:0000313" key="7">
    <source>
        <dbReference type="EMBL" id="KAK9905578.1"/>
    </source>
</evidence>
<dbReference type="InterPro" id="IPR019821">
    <property type="entry name" value="Kinesin_motor_CS"/>
</dbReference>
<dbReference type="EMBL" id="JALJOT010000011">
    <property type="protein sequence ID" value="KAK9905578.1"/>
    <property type="molecule type" value="Genomic_DNA"/>
</dbReference>
<evidence type="ECO:0000256" key="5">
    <source>
        <dbReference type="RuleBase" id="RU000394"/>
    </source>
</evidence>
<dbReference type="InterPro" id="IPR001752">
    <property type="entry name" value="Kinesin_motor_dom"/>
</dbReference>
<dbReference type="InterPro" id="IPR036961">
    <property type="entry name" value="Kinesin_motor_dom_sf"/>
</dbReference>
<evidence type="ECO:0000259" key="6">
    <source>
        <dbReference type="PROSITE" id="PS50067"/>
    </source>
</evidence>
<name>A0ABR2YHQ4_9CHLO</name>
<evidence type="ECO:0000313" key="8">
    <source>
        <dbReference type="Proteomes" id="UP001491310"/>
    </source>
</evidence>
<keyword evidence="8" id="KW-1185">Reference proteome</keyword>
<comment type="similarity">
    <text evidence="4 5">Belongs to the TRAFAC class myosin-kinesin ATPase superfamily. Kinesin family.</text>
</comment>
<dbReference type="PRINTS" id="PR00380">
    <property type="entry name" value="KINESINHEAVY"/>
</dbReference>
<organism evidence="7 8">
    <name type="scientific">Coccomyxa subellipsoidea</name>
    <dbReference type="NCBI Taxonomy" id="248742"/>
    <lineage>
        <taxon>Eukaryota</taxon>
        <taxon>Viridiplantae</taxon>
        <taxon>Chlorophyta</taxon>
        <taxon>core chlorophytes</taxon>
        <taxon>Trebouxiophyceae</taxon>
        <taxon>Trebouxiophyceae incertae sedis</taxon>
        <taxon>Coccomyxaceae</taxon>
        <taxon>Coccomyxa</taxon>
    </lineage>
</organism>
<dbReference type="SMART" id="SM00129">
    <property type="entry name" value="KISc"/>
    <property type="match status" value="1"/>
</dbReference>